<protein>
    <submittedName>
        <fullName evidence="2">DUF4136 domain-containing protein</fullName>
    </submittedName>
</protein>
<reference evidence="2 3" key="1">
    <citation type="submission" date="2018-05" db="EMBL/GenBank/DDBJ databases">
        <title>Genome of Sphingosinicella humi QZX222.</title>
        <authorList>
            <person name="Qiao Z."/>
            <person name="Wang G."/>
        </authorList>
    </citation>
    <scope>NUCLEOTIDE SEQUENCE [LARGE SCALE GENOMIC DNA]</scope>
    <source>
        <strain evidence="2 3">QZX222</strain>
    </source>
</reference>
<keyword evidence="1" id="KW-0732">Signal</keyword>
<gene>
    <name evidence="2" type="ORF">DF286_07630</name>
</gene>
<dbReference type="AlphaFoldDB" id="A0A2U2J323"/>
<organism evidence="2 3">
    <name type="scientific">Allosphingosinicella humi</name>
    <dbReference type="NCBI Taxonomy" id="2068657"/>
    <lineage>
        <taxon>Bacteria</taxon>
        <taxon>Pseudomonadati</taxon>
        <taxon>Pseudomonadota</taxon>
        <taxon>Alphaproteobacteria</taxon>
        <taxon>Sphingomonadales</taxon>
        <taxon>Sphingomonadaceae</taxon>
        <taxon>Allosphingosinicella</taxon>
    </lineage>
</organism>
<dbReference type="RefSeq" id="WP_109270888.1">
    <property type="nucleotide sequence ID" value="NZ_QFFF01000001.1"/>
</dbReference>
<feature type="signal peptide" evidence="1">
    <location>
        <begin position="1"/>
        <end position="21"/>
    </location>
</feature>
<comment type="caution">
    <text evidence="2">The sequence shown here is derived from an EMBL/GenBank/DDBJ whole genome shotgun (WGS) entry which is preliminary data.</text>
</comment>
<keyword evidence="3" id="KW-1185">Reference proteome</keyword>
<dbReference type="Proteomes" id="UP000245916">
    <property type="component" value="Unassembled WGS sequence"/>
</dbReference>
<proteinExistence type="predicted"/>
<evidence type="ECO:0000313" key="2">
    <source>
        <dbReference type="EMBL" id="PWG02749.1"/>
    </source>
</evidence>
<evidence type="ECO:0000256" key="1">
    <source>
        <dbReference type="SAM" id="SignalP"/>
    </source>
</evidence>
<sequence length="206" mass="21037">MKALFSRACALALVASLAGCASNPASRGVEVTRFHLGQDPIARGQIAVEPISPAGAGSLEFRTLAAPVAQQLARLGWNVVGTVGQSEQVATVHVERGARGNLGRDRSAVNVGVGGHTGGWGSGVGVGVGVGLGSLLGGGGCEDVVATLMEVRIKRRSDGTVFWEGRGITEACAGSAEAQPDYAAQKLSEALFRDFPGESGRTIRVE</sequence>
<accession>A0A2U2J323</accession>
<feature type="chain" id="PRO_5015464471" evidence="1">
    <location>
        <begin position="22"/>
        <end position="206"/>
    </location>
</feature>
<dbReference type="PROSITE" id="PS51257">
    <property type="entry name" value="PROKAR_LIPOPROTEIN"/>
    <property type="match status" value="1"/>
</dbReference>
<dbReference type="OrthoDB" id="7428103at2"/>
<dbReference type="EMBL" id="QFFF01000001">
    <property type="protein sequence ID" value="PWG02749.1"/>
    <property type="molecule type" value="Genomic_DNA"/>
</dbReference>
<name>A0A2U2J323_9SPHN</name>
<evidence type="ECO:0000313" key="3">
    <source>
        <dbReference type="Proteomes" id="UP000245916"/>
    </source>
</evidence>